<organism evidence="3">
    <name type="scientific">Perkinsus marinus (strain ATCC 50983 / TXsc)</name>
    <dbReference type="NCBI Taxonomy" id="423536"/>
    <lineage>
        <taxon>Eukaryota</taxon>
        <taxon>Sar</taxon>
        <taxon>Alveolata</taxon>
        <taxon>Perkinsozoa</taxon>
        <taxon>Perkinsea</taxon>
        <taxon>Perkinsida</taxon>
        <taxon>Perkinsidae</taxon>
        <taxon>Perkinsus</taxon>
    </lineage>
</organism>
<evidence type="ECO:0000313" key="3">
    <source>
        <dbReference type="Proteomes" id="UP000007800"/>
    </source>
</evidence>
<accession>C5L3D7</accession>
<keyword evidence="1" id="KW-0732">Signal</keyword>
<sequence length="171" mass="20004">MAKVVEQHHHHQRWRRRLWWYWWLITLLSRDLVLNSCNAPQGLQSDQRRMGLRSRDDERRLERGGHSIIISFCMGSDGNAIETCSRCRLLILRTVINIRAAASSSSSIRRAITLYSITSYNLQPGVWNLRFKVMNPEADDEVVVLSTQRLVCYFLTTGSLNRTMRRLHECC</sequence>
<proteinExistence type="predicted"/>
<dbReference type="AlphaFoldDB" id="C5L3D7"/>
<dbReference type="GeneID" id="9043066"/>
<feature type="chain" id="PRO_5002954244" evidence="1">
    <location>
        <begin position="36"/>
        <end position="171"/>
    </location>
</feature>
<name>C5L3D7_PERM5</name>
<dbReference type="InParanoid" id="C5L3D7"/>
<dbReference type="Proteomes" id="UP000007800">
    <property type="component" value="Unassembled WGS sequence"/>
</dbReference>
<gene>
    <name evidence="2" type="ORF">Pmar_PMAR025267</name>
</gene>
<protein>
    <submittedName>
        <fullName evidence="2">Uncharacterized protein</fullName>
    </submittedName>
</protein>
<reference evidence="2 3" key="1">
    <citation type="submission" date="2008-07" db="EMBL/GenBank/DDBJ databases">
        <authorList>
            <person name="El-Sayed N."/>
            <person name="Caler E."/>
            <person name="Inman J."/>
            <person name="Amedeo P."/>
            <person name="Hass B."/>
            <person name="Wortman J."/>
        </authorList>
    </citation>
    <scope>NUCLEOTIDE SEQUENCE [LARGE SCALE GENOMIC DNA]</scope>
    <source>
        <strain evidence="3">ATCC 50983 / TXsc</strain>
    </source>
</reference>
<dbReference type="RefSeq" id="XP_002776940.1">
    <property type="nucleotide sequence ID" value="XM_002776894.1"/>
</dbReference>
<keyword evidence="3" id="KW-1185">Reference proteome</keyword>
<evidence type="ECO:0000313" key="2">
    <source>
        <dbReference type="EMBL" id="EER08756.1"/>
    </source>
</evidence>
<evidence type="ECO:0000256" key="1">
    <source>
        <dbReference type="SAM" id="SignalP"/>
    </source>
</evidence>
<feature type="signal peptide" evidence="1">
    <location>
        <begin position="1"/>
        <end position="35"/>
    </location>
</feature>
<dbReference type="EMBL" id="GG678872">
    <property type="protein sequence ID" value="EER08756.1"/>
    <property type="molecule type" value="Genomic_DNA"/>
</dbReference>